<dbReference type="EMBL" id="JAZGQO010000006">
    <property type="protein sequence ID" value="KAK6184093.1"/>
    <property type="molecule type" value="Genomic_DNA"/>
</dbReference>
<proteinExistence type="predicted"/>
<evidence type="ECO:0000313" key="1">
    <source>
        <dbReference type="EMBL" id="KAK6184093.1"/>
    </source>
</evidence>
<gene>
    <name evidence="1" type="ORF">SNE40_006625</name>
</gene>
<dbReference type="PANTHER" id="PTHR40743">
    <property type="entry name" value="NUCLEOTIDE-DIPHOSPHO-SUGAR TRANSFERASE CONTAINING PROTEIN"/>
    <property type="match status" value="1"/>
</dbReference>
<comment type="caution">
    <text evidence="1">The sequence shown here is derived from an EMBL/GenBank/DDBJ whole genome shotgun (WGS) entry which is preliminary data.</text>
</comment>
<reference evidence="1 2" key="1">
    <citation type="submission" date="2024-01" db="EMBL/GenBank/DDBJ databases">
        <title>The genome of the rayed Mediterranean limpet Patella caerulea (Linnaeus, 1758).</title>
        <authorList>
            <person name="Anh-Thu Weber A."/>
            <person name="Halstead-Nussloch G."/>
        </authorList>
    </citation>
    <scope>NUCLEOTIDE SEQUENCE [LARGE SCALE GENOMIC DNA]</scope>
    <source>
        <strain evidence="1">AATW-2023a</strain>
        <tissue evidence="1">Whole specimen</tissue>
    </source>
</reference>
<dbReference type="AlphaFoldDB" id="A0AAN8PTU8"/>
<keyword evidence="2" id="KW-1185">Reference proteome</keyword>
<organism evidence="1 2">
    <name type="scientific">Patella caerulea</name>
    <name type="common">Rayed Mediterranean limpet</name>
    <dbReference type="NCBI Taxonomy" id="87958"/>
    <lineage>
        <taxon>Eukaryota</taxon>
        <taxon>Metazoa</taxon>
        <taxon>Spiralia</taxon>
        <taxon>Lophotrochozoa</taxon>
        <taxon>Mollusca</taxon>
        <taxon>Gastropoda</taxon>
        <taxon>Patellogastropoda</taxon>
        <taxon>Patelloidea</taxon>
        <taxon>Patellidae</taxon>
        <taxon>Patella</taxon>
    </lineage>
</organism>
<accession>A0AAN8PTU8</accession>
<evidence type="ECO:0000313" key="2">
    <source>
        <dbReference type="Proteomes" id="UP001347796"/>
    </source>
</evidence>
<name>A0AAN8PTU8_PATCE</name>
<sequence>MPLLTSEDANTTSYSMYTPQKIQARMSEFMTGLQRTIDHPCVHRVHFLYNQSAVVEYVKVNLKTNLHKLVFHFVPNPQKHTAYFEFAYDNLQGEVAMYTPVDVYPGEGFELINKDVMVKNKLMYILTRHGKKEKDCDMQKEPSSNSCSNNRYMGSHDTYIFVPIGKFPPEVKKELSVLSIDYGVENMSIWAFRNLGHYKVTNPCKVLKVYHIHCTGLRDARRKRINTGKNTGMARPTDRLD</sequence>
<dbReference type="PANTHER" id="PTHR40743:SF1">
    <property type="entry name" value="POSSIBLE GLYCOSYLTRANSFERASE"/>
    <property type="match status" value="1"/>
</dbReference>
<protein>
    <submittedName>
        <fullName evidence="1">Uncharacterized protein</fullName>
    </submittedName>
</protein>
<dbReference type="Proteomes" id="UP001347796">
    <property type="component" value="Unassembled WGS sequence"/>
</dbReference>